<protein>
    <recommendedName>
        <fullName evidence="2">von Hippel-Lindau disease tumour suppressor beta domain-containing protein</fullName>
    </recommendedName>
</protein>
<organism evidence="3 4">
    <name type="scientific">Caenorhabditis nigoni</name>
    <dbReference type="NCBI Taxonomy" id="1611254"/>
    <lineage>
        <taxon>Eukaryota</taxon>
        <taxon>Metazoa</taxon>
        <taxon>Ecdysozoa</taxon>
        <taxon>Nematoda</taxon>
        <taxon>Chromadorea</taxon>
        <taxon>Rhabditida</taxon>
        <taxon>Rhabditina</taxon>
        <taxon>Rhabditomorpha</taxon>
        <taxon>Rhabditoidea</taxon>
        <taxon>Rhabditidae</taxon>
        <taxon>Peloderinae</taxon>
        <taxon>Caenorhabditis</taxon>
    </lineage>
</organism>
<reference evidence="4" key="1">
    <citation type="submission" date="2017-10" db="EMBL/GenBank/DDBJ databases">
        <title>Rapid genome shrinkage in a self-fertile nematode reveals novel sperm competition proteins.</title>
        <authorList>
            <person name="Yin D."/>
            <person name="Schwarz E.M."/>
            <person name="Thomas C.G."/>
            <person name="Felde R.L."/>
            <person name="Korf I.F."/>
            <person name="Cutter A.D."/>
            <person name="Schartner C.M."/>
            <person name="Ralston E.J."/>
            <person name="Meyer B.J."/>
            <person name="Haag E.S."/>
        </authorList>
    </citation>
    <scope>NUCLEOTIDE SEQUENCE [LARGE SCALE GENOMIC DNA]</scope>
    <source>
        <strain evidence="4">JU1422</strain>
    </source>
</reference>
<dbReference type="Proteomes" id="UP000230233">
    <property type="component" value="Chromosome X"/>
</dbReference>
<evidence type="ECO:0000313" key="3">
    <source>
        <dbReference type="EMBL" id="PIC16700.1"/>
    </source>
</evidence>
<dbReference type="InterPro" id="IPR024053">
    <property type="entry name" value="VHL_beta_dom"/>
</dbReference>
<dbReference type="SUPFAM" id="SSF49468">
    <property type="entry name" value="VHL"/>
    <property type="match status" value="1"/>
</dbReference>
<accession>A0A2G5SNR1</accession>
<sequence>MLDGTAPGASQQSPESVRRRIFLVMNISQMSAQPVDDDGKLFPDVGSNTQDTVEIRVRFVNRCPYPVDVFWLNRNKQPTKYGTLGQKQYLDIKTYRNHPWVARRTFDGCKVLVNKKFIFWPEPTAHKNIIVRTFCEITARVQSLREMASRSLLKQDPKHVDEQLSTLPRDVQFEVKDLLAEKREYNEFNCRDFPPPPQA</sequence>
<feature type="domain" description="von Hippel-Lindau disease tumour suppressor beta" evidence="2">
    <location>
        <begin position="52"/>
        <end position="123"/>
    </location>
</feature>
<dbReference type="InterPro" id="IPR022772">
    <property type="entry name" value="VHL_tumour_suppress_b/a_dom"/>
</dbReference>
<dbReference type="Pfam" id="PF01847">
    <property type="entry name" value="VHL"/>
    <property type="match status" value="1"/>
</dbReference>
<dbReference type="STRING" id="1611254.A0A2G5SNR1"/>
<dbReference type="EMBL" id="PDUG01000006">
    <property type="protein sequence ID" value="PIC16700.1"/>
    <property type="molecule type" value="Genomic_DNA"/>
</dbReference>
<dbReference type="InterPro" id="IPR036208">
    <property type="entry name" value="VHL_sf"/>
</dbReference>
<dbReference type="FunFam" id="2.60.40.780:FF:000001">
    <property type="entry name" value="von Hippel-Lindau disease tumor suppressor"/>
    <property type="match status" value="1"/>
</dbReference>
<evidence type="ECO:0000256" key="1">
    <source>
        <dbReference type="ARBA" id="ARBA00010057"/>
    </source>
</evidence>
<comment type="caution">
    <text evidence="3">The sequence shown here is derived from an EMBL/GenBank/DDBJ whole genome shotgun (WGS) entry which is preliminary data.</text>
</comment>
<dbReference type="AlphaFoldDB" id="A0A2G5SNR1"/>
<dbReference type="OrthoDB" id="413400at2759"/>
<keyword evidence="4" id="KW-1185">Reference proteome</keyword>
<dbReference type="Gene3D" id="2.60.40.780">
    <property type="entry name" value="von Hippel-Lindau disease tumour suppressor, beta domain"/>
    <property type="match status" value="1"/>
</dbReference>
<dbReference type="InterPro" id="IPR037140">
    <property type="entry name" value="VHL_beta_dom_sf"/>
</dbReference>
<dbReference type="CDD" id="cd05468">
    <property type="entry name" value="pVHL"/>
    <property type="match status" value="1"/>
</dbReference>
<gene>
    <name evidence="3" type="primary">Cni-vhl-1</name>
    <name evidence="3" type="synonym">Cnig_chr_X.g23215</name>
    <name evidence="3" type="ORF">B9Z55_023215</name>
</gene>
<comment type="similarity">
    <text evidence="1">Belongs to the VHL family.</text>
</comment>
<name>A0A2G5SNR1_9PELO</name>
<proteinExistence type="inferred from homology"/>
<evidence type="ECO:0000313" key="4">
    <source>
        <dbReference type="Proteomes" id="UP000230233"/>
    </source>
</evidence>
<evidence type="ECO:0000259" key="2">
    <source>
        <dbReference type="Pfam" id="PF01847"/>
    </source>
</evidence>